<dbReference type="KEGG" id="rcf:Poly24_17460"/>
<feature type="domain" description="Conserved hypothetical protein CHP02679 N terminus" evidence="2">
    <location>
        <begin position="31"/>
        <end position="236"/>
    </location>
</feature>
<sequence>MTDPLIAELRDEACKPLLERLVKKLKRGGPLTGVCQLRKLTETQRVRIKELTGSTSRGPDISVNLADFDGIIRNTGRFDSLQALVEATAGPIVNVREERDADSAAWEKLWDEANQRVADDDLMVRCVADLRQSGWLKKVTKREPSFAIELFTQSFDLMKRLPVTSRPLAVFAAECLGDAHALDAGTILSRLMLRLIAAKQQVDIPRRASGRRRMWESVGIVIDELSVSALAMNLPAVGDSLSDKMLRQHHAGGMPCRLTFRHLRLHPPSFTLCTKSKSKDRLIYVCENPSVIAAASDRYRAQCKPLVCVEGNPNLACLNLLSLLTTAGYQLSYHGDFDWGGLRIASRIHKSFGFIPWQFNAVDHQKATHRCNHRNMRLLRPPKATAIWDPALAQSIDQSKIAIEEEFLIDDLLKDLCAG</sequence>
<dbReference type="InterPro" id="IPR013495">
    <property type="entry name" value="CHP02679"/>
</dbReference>
<evidence type="ECO:0008006" key="5">
    <source>
        <dbReference type="Google" id="ProtNLM"/>
    </source>
</evidence>
<accession>A0A518JR65</accession>
<dbReference type="RefSeq" id="WP_145093247.1">
    <property type="nucleotide sequence ID" value="NZ_CP036348.1"/>
</dbReference>
<dbReference type="InterPro" id="IPR024465">
    <property type="entry name" value="DUF2399"/>
</dbReference>
<feature type="domain" description="DUF2399" evidence="1">
    <location>
        <begin position="275"/>
        <end position="416"/>
    </location>
</feature>
<evidence type="ECO:0000313" key="3">
    <source>
        <dbReference type="EMBL" id="QDV68040.1"/>
    </source>
</evidence>
<organism evidence="3 4">
    <name type="scientific">Rosistilla carotiformis</name>
    <dbReference type="NCBI Taxonomy" id="2528017"/>
    <lineage>
        <taxon>Bacteria</taxon>
        <taxon>Pseudomonadati</taxon>
        <taxon>Planctomycetota</taxon>
        <taxon>Planctomycetia</taxon>
        <taxon>Pirellulales</taxon>
        <taxon>Pirellulaceae</taxon>
        <taxon>Rosistilla</taxon>
    </lineage>
</organism>
<dbReference type="Pfam" id="PF11796">
    <property type="entry name" value="DUF3323"/>
    <property type="match status" value="1"/>
</dbReference>
<gene>
    <name evidence="3" type="ORF">Poly24_17460</name>
</gene>
<keyword evidence="4" id="KW-1185">Reference proteome</keyword>
<evidence type="ECO:0000259" key="1">
    <source>
        <dbReference type="Pfam" id="PF09664"/>
    </source>
</evidence>
<dbReference type="NCBIfam" id="TIGR02679">
    <property type="entry name" value="TIGR02679 family protein"/>
    <property type="match status" value="1"/>
</dbReference>
<dbReference type="Pfam" id="PF09664">
    <property type="entry name" value="DUF2399"/>
    <property type="match status" value="1"/>
</dbReference>
<name>A0A518JR65_9BACT</name>
<dbReference type="Proteomes" id="UP000315082">
    <property type="component" value="Chromosome"/>
</dbReference>
<dbReference type="InterPro" id="IPR024466">
    <property type="entry name" value="CHP02679_N"/>
</dbReference>
<dbReference type="OrthoDB" id="1661308at2"/>
<protein>
    <recommendedName>
        <fullName evidence="5">TIGR02679 family protein</fullName>
    </recommendedName>
</protein>
<evidence type="ECO:0000259" key="2">
    <source>
        <dbReference type="Pfam" id="PF11796"/>
    </source>
</evidence>
<dbReference type="AlphaFoldDB" id="A0A518JR65"/>
<evidence type="ECO:0000313" key="4">
    <source>
        <dbReference type="Proteomes" id="UP000315082"/>
    </source>
</evidence>
<proteinExistence type="predicted"/>
<reference evidence="3 4" key="1">
    <citation type="submission" date="2019-02" db="EMBL/GenBank/DDBJ databases">
        <title>Deep-cultivation of Planctomycetes and their phenomic and genomic characterization uncovers novel biology.</title>
        <authorList>
            <person name="Wiegand S."/>
            <person name="Jogler M."/>
            <person name="Boedeker C."/>
            <person name="Pinto D."/>
            <person name="Vollmers J."/>
            <person name="Rivas-Marin E."/>
            <person name="Kohn T."/>
            <person name="Peeters S.H."/>
            <person name="Heuer A."/>
            <person name="Rast P."/>
            <person name="Oberbeckmann S."/>
            <person name="Bunk B."/>
            <person name="Jeske O."/>
            <person name="Meyerdierks A."/>
            <person name="Storesund J.E."/>
            <person name="Kallscheuer N."/>
            <person name="Luecker S."/>
            <person name="Lage O.M."/>
            <person name="Pohl T."/>
            <person name="Merkel B.J."/>
            <person name="Hornburger P."/>
            <person name="Mueller R.-W."/>
            <person name="Bruemmer F."/>
            <person name="Labrenz M."/>
            <person name="Spormann A.M."/>
            <person name="Op den Camp H."/>
            <person name="Overmann J."/>
            <person name="Amann R."/>
            <person name="Jetten M.S.M."/>
            <person name="Mascher T."/>
            <person name="Medema M.H."/>
            <person name="Devos D.P."/>
            <person name="Kaster A.-K."/>
            <person name="Ovreas L."/>
            <person name="Rohde M."/>
            <person name="Galperin M.Y."/>
            <person name="Jogler C."/>
        </authorList>
    </citation>
    <scope>NUCLEOTIDE SEQUENCE [LARGE SCALE GENOMIC DNA]</scope>
    <source>
        <strain evidence="3 4">Poly24</strain>
    </source>
</reference>
<dbReference type="EMBL" id="CP036348">
    <property type="protein sequence ID" value="QDV68040.1"/>
    <property type="molecule type" value="Genomic_DNA"/>
</dbReference>